<keyword evidence="1" id="KW-0812">Transmembrane</keyword>
<organism evidence="3 4">
    <name type="scientific">Tunturiibacter gelidiferens</name>
    <dbReference type="NCBI Taxonomy" id="3069689"/>
    <lineage>
        <taxon>Bacteria</taxon>
        <taxon>Pseudomonadati</taxon>
        <taxon>Acidobacteriota</taxon>
        <taxon>Terriglobia</taxon>
        <taxon>Terriglobales</taxon>
        <taxon>Acidobacteriaceae</taxon>
        <taxon>Tunturiibacter</taxon>
    </lineage>
</organism>
<accession>A0A9X0QGR9</accession>
<reference evidence="3 4" key="1">
    <citation type="submission" date="2020-08" db="EMBL/GenBank/DDBJ databases">
        <title>Genomic Encyclopedia of Type Strains, Phase IV (KMG-V): Genome sequencing to study the core and pangenomes of soil and plant-associated prokaryotes.</title>
        <authorList>
            <person name="Whitman W."/>
        </authorList>
    </citation>
    <scope>NUCLEOTIDE SEQUENCE [LARGE SCALE GENOMIC DNA]</scope>
    <source>
        <strain evidence="3 4">X5P2</strain>
    </source>
</reference>
<proteinExistence type="predicted"/>
<dbReference type="InterPro" id="IPR018639">
    <property type="entry name" value="DUF2062"/>
</dbReference>
<dbReference type="Proteomes" id="UP000535182">
    <property type="component" value="Unassembled WGS sequence"/>
</dbReference>
<keyword evidence="1" id="KW-0472">Membrane</keyword>
<dbReference type="RefSeq" id="WP_313899617.1">
    <property type="nucleotide sequence ID" value="NZ_JACHEB010000009.1"/>
</dbReference>
<feature type="domain" description="DUF2062" evidence="2">
    <location>
        <begin position="31"/>
        <end position="167"/>
    </location>
</feature>
<feature type="transmembrane region" description="Helical" evidence="1">
    <location>
        <begin position="87"/>
        <end position="105"/>
    </location>
</feature>
<keyword evidence="4" id="KW-1185">Reference proteome</keyword>
<gene>
    <name evidence="3" type="ORF">HDF14_003810</name>
</gene>
<name>A0A9X0QGR9_9BACT</name>
<dbReference type="AlphaFoldDB" id="A0A9X0QGR9"/>
<evidence type="ECO:0000256" key="1">
    <source>
        <dbReference type="SAM" id="Phobius"/>
    </source>
</evidence>
<dbReference type="Pfam" id="PF09835">
    <property type="entry name" value="DUF2062"/>
    <property type="match status" value="1"/>
</dbReference>
<keyword evidence="1" id="KW-1133">Transmembrane helix</keyword>
<dbReference type="PANTHER" id="PTHR35102">
    <property type="entry name" value="E3 UBIQUITIN-PROTEIN LIGASE"/>
    <property type="match status" value="1"/>
</dbReference>
<feature type="transmembrane region" description="Helical" evidence="1">
    <location>
        <begin position="143"/>
        <end position="165"/>
    </location>
</feature>
<evidence type="ECO:0000259" key="2">
    <source>
        <dbReference type="Pfam" id="PF09835"/>
    </source>
</evidence>
<comment type="caution">
    <text evidence="3">The sequence shown here is derived from an EMBL/GenBank/DDBJ whole genome shotgun (WGS) entry which is preliminary data.</text>
</comment>
<evidence type="ECO:0000313" key="4">
    <source>
        <dbReference type="Proteomes" id="UP000535182"/>
    </source>
</evidence>
<dbReference type="EMBL" id="JACHEB010000009">
    <property type="protein sequence ID" value="MBB5330177.1"/>
    <property type="molecule type" value="Genomic_DNA"/>
</dbReference>
<protein>
    <recommendedName>
        <fullName evidence="2">DUF2062 domain-containing protein</fullName>
    </recommendedName>
</protein>
<sequence length="188" mass="21319">MQPSESKYDARNEVVPTPIHHNWLYRRIALPILALLRMGASPRKLAWSIALGLLIGINPILGSTTFVCFTLAFVFRLNLAASQLANHIVYPLQLILIIPFIHLASRVFGTAPMPLSANELLHSAREHPLALSRQLWLWEWHAFLLWTILAVFAVPTVALTLTPLLRRFLKRVEHHQYPILSATAQSEK</sequence>
<feature type="transmembrane region" description="Helical" evidence="1">
    <location>
        <begin position="45"/>
        <end position="75"/>
    </location>
</feature>
<dbReference type="PANTHER" id="PTHR35102:SF1">
    <property type="entry name" value="E3 UBIQUITIN-PROTEIN LIGASE"/>
    <property type="match status" value="1"/>
</dbReference>
<evidence type="ECO:0000313" key="3">
    <source>
        <dbReference type="EMBL" id="MBB5330177.1"/>
    </source>
</evidence>